<dbReference type="PROSITE" id="PS50144">
    <property type="entry name" value="MATH"/>
    <property type="match status" value="1"/>
</dbReference>
<dbReference type="PANTHER" id="PTHR46236">
    <property type="entry name" value="TRAF-LIKE SUPERFAMILY PROTEIN"/>
    <property type="match status" value="1"/>
</dbReference>
<evidence type="ECO:0000259" key="2">
    <source>
        <dbReference type="PROSITE" id="PS50144"/>
    </source>
</evidence>
<accession>A0ABQ7XWY1</accession>
<dbReference type="InterPro" id="IPR002083">
    <property type="entry name" value="MATH/TRAF_dom"/>
</dbReference>
<feature type="domain" description="MATH" evidence="2">
    <location>
        <begin position="7"/>
        <end position="128"/>
    </location>
</feature>
<evidence type="ECO:0000256" key="1">
    <source>
        <dbReference type="ARBA" id="ARBA00023054"/>
    </source>
</evidence>
<gene>
    <name evidence="3" type="ORF">HID58_088709</name>
</gene>
<dbReference type="PANTHER" id="PTHR46236:SF30">
    <property type="entry name" value="MATH DOMAIN-CONTAINING PROTEIN"/>
    <property type="match status" value="1"/>
</dbReference>
<evidence type="ECO:0000313" key="3">
    <source>
        <dbReference type="EMBL" id="KAH0860448.1"/>
    </source>
</evidence>
<sequence length="281" mass="32156">HNGESKADEFLVEIDNFWEKVDLIRSPIFLSGGCEWFVGVFPKGRNVEDHYLSVYLSVPNPETLRLGWKRRASFSFILQAKSSAEALNSVRCSVLTPRTGVGQRNCPLKSLKKKGSLEKSKLIVKVEIQVHEVVDEGGITGKEMVDYLGFRILYSQFAPVYRLFKKHQDIAANFRQSNQFDSIHESLLLGVIKTLNKPPHCFTDTELSNARSEYLTELRQAGFKVEWLKTKLDEISLERKKANAHVQEPDDEHIKVELKTKLVRSWNGWKVKLGYSRSCSL</sequence>
<dbReference type="EMBL" id="JAGKQM010000019">
    <property type="protein sequence ID" value="KAH0860448.1"/>
    <property type="molecule type" value="Genomic_DNA"/>
</dbReference>
<dbReference type="Proteomes" id="UP000824890">
    <property type="component" value="Unassembled WGS sequence"/>
</dbReference>
<keyword evidence="1" id="KW-0175">Coiled coil</keyword>
<dbReference type="InterPro" id="IPR050804">
    <property type="entry name" value="MCC"/>
</dbReference>
<feature type="non-terminal residue" evidence="3">
    <location>
        <position position="1"/>
    </location>
</feature>
<dbReference type="Pfam" id="PF22486">
    <property type="entry name" value="MATH_2"/>
    <property type="match status" value="1"/>
</dbReference>
<dbReference type="CDD" id="cd00121">
    <property type="entry name" value="MATH"/>
    <property type="match status" value="1"/>
</dbReference>
<name>A0ABQ7XWY1_BRANA</name>
<dbReference type="SUPFAM" id="SSF49599">
    <property type="entry name" value="TRAF domain-like"/>
    <property type="match status" value="1"/>
</dbReference>
<reference evidence="3 4" key="1">
    <citation type="submission" date="2021-05" db="EMBL/GenBank/DDBJ databases">
        <title>Genome Assembly of Synthetic Allotetraploid Brassica napus Reveals Homoeologous Exchanges between Subgenomes.</title>
        <authorList>
            <person name="Davis J.T."/>
        </authorList>
    </citation>
    <scope>NUCLEOTIDE SEQUENCE [LARGE SCALE GENOMIC DNA]</scope>
    <source>
        <strain evidence="4">cv. Da-Ae</strain>
        <tissue evidence="3">Seedling</tissue>
    </source>
</reference>
<organism evidence="3 4">
    <name type="scientific">Brassica napus</name>
    <name type="common">Rape</name>
    <dbReference type="NCBI Taxonomy" id="3708"/>
    <lineage>
        <taxon>Eukaryota</taxon>
        <taxon>Viridiplantae</taxon>
        <taxon>Streptophyta</taxon>
        <taxon>Embryophyta</taxon>
        <taxon>Tracheophyta</taxon>
        <taxon>Spermatophyta</taxon>
        <taxon>Magnoliopsida</taxon>
        <taxon>eudicotyledons</taxon>
        <taxon>Gunneridae</taxon>
        <taxon>Pentapetalae</taxon>
        <taxon>rosids</taxon>
        <taxon>malvids</taxon>
        <taxon>Brassicales</taxon>
        <taxon>Brassicaceae</taxon>
        <taxon>Brassiceae</taxon>
        <taxon>Brassica</taxon>
    </lineage>
</organism>
<proteinExistence type="predicted"/>
<keyword evidence="4" id="KW-1185">Reference proteome</keyword>
<comment type="caution">
    <text evidence="3">The sequence shown here is derived from an EMBL/GenBank/DDBJ whole genome shotgun (WGS) entry which is preliminary data.</text>
</comment>
<dbReference type="InterPro" id="IPR008974">
    <property type="entry name" value="TRAF-like"/>
</dbReference>
<dbReference type="Gene3D" id="2.60.210.10">
    <property type="entry name" value="Apoptosis, Tumor Necrosis Factor Receptor Associated Protein 2, Chain A"/>
    <property type="match status" value="1"/>
</dbReference>
<evidence type="ECO:0000313" key="4">
    <source>
        <dbReference type="Proteomes" id="UP000824890"/>
    </source>
</evidence>
<protein>
    <recommendedName>
        <fullName evidence="2">MATH domain-containing protein</fullName>
    </recommendedName>
</protein>